<feature type="chain" id="PRO_5003550613" description="DUF5723 domain-containing protein" evidence="1">
    <location>
        <begin position="25"/>
        <end position="475"/>
    </location>
</feature>
<dbReference type="PATRIC" id="fig|999422.3.peg.2302"/>
<name>H1HPU9_9BACT</name>
<reference evidence="3 4" key="1">
    <citation type="submission" date="2011-12" db="EMBL/GenBank/DDBJ databases">
        <title>The Genome Sequence of Prevotella maculosa OT 289.</title>
        <authorList>
            <consortium name="The Broad Institute Genome Sequencing Platform"/>
            <person name="Earl A."/>
            <person name="Ward D."/>
            <person name="Feldgarden M."/>
            <person name="Gevers D."/>
            <person name="Izard J."/>
            <person name="Blanton J.M."/>
            <person name="Mathney J."/>
            <person name="Tanner A.C."/>
            <person name="Dewhirst F.E."/>
            <person name="Young S.K."/>
            <person name="Zeng Q."/>
            <person name="Gargeya S."/>
            <person name="Fitzgerald M."/>
            <person name="Haas B."/>
            <person name="Abouelleil A."/>
            <person name="Alvarado L."/>
            <person name="Arachchi H.M."/>
            <person name="Berlin A."/>
            <person name="Chapman S.B."/>
            <person name="Gearin G."/>
            <person name="Goldberg J."/>
            <person name="Griggs A."/>
            <person name="Gujja S."/>
            <person name="Hansen M."/>
            <person name="Heiman D."/>
            <person name="Howarth C."/>
            <person name="Larimer J."/>
            <person name="Lui A."/>
            <person name="MacDonald P.J.P."/>
            <person name="McCowen C."/>
            <person name="Montmayeur A."/>
            <person name="Murphy C."/>
            <person name="Neiman D."/>
            <person name="Pearson M."/>
            <person name="Priest M."/>
            <person name="Roberts A."/>
            <person name="Saif S."/>
            <person name="Shea T."/>
            <person name="Sisk P."/>
            <person name="Stolte C."/>
            <person name="Sykes S."/>
            <person name="Wortman J."/>
            <person name="Nusbaum C."/>
            <person name="Birren B."/>
        </authorList>
    </citation>
    <scope>NUCLEOTIDE SEQUENCE [LARGE SCALE GENOMIC DNA]</scope>
    <source>
        <strain evidence="3 4">OT 289</strain>
    </source>
</reference>
<dbReference type="AlphaFoldDB" id="H1HPU9"/>
<feature type="signal peptide" evidence="1">
    <location>
        <begin position="1"/>
        <end position="24"/>
    </location>
</feature>
<comment type="caution">
    <text evidence="3">The sequence shown here is derived from an EMBL/GenBank/DDBJ whole genome shotgun (WGS) entry which is preliminary data.</text>
</comment>
<proteinExistence type="predicted"/>
<evidence type="ECO:0000259" key="2">
    <source>
        <dbReference type="Pfam" id="PF18990"/>
    </source>
</evidence>
<evidence type="ECO:0000313" key="3">
    <source>
        <dbReference type="EMBL" id="EHO67173.1"/>
    </source>
</evidence>
<dbReference type="HOGENOM" id="CLU_032295_0_0_10"/>
<keyword evidence="4" id="KW-1185">Reference proteome</keyword>
<evidence type="ECO:0000313" key="4">
    <source>
        <dbReference type="Proteomes" id="UP000003167"/>
    </source>
</evidence>
<dbReference type="InterPro" id="IPR043781">
    <property type="entry name" value="DUF5723"/>
</dbReference>
<gene>
    <name evidence="3" type="ORF">HMPREF9944_02274</name>
</gene>
<dbReference type="Proteomes" id="UP000003167">
    <property type="component" value="Unassembled WGS sequence"/>
</dbReference>
<accession>H1HPU9</accession>
<evidence type="ECO:0000256" key="1">
    <source>
        <dbReference type="SAM" id="SignalP"/>
    </source>
</evidence>
<keyword evidence="1" id="KW-0732">Signal</keyword>
<organism evidence="3 4">
    <name type="scientific">Segatella maculosa OT 289</name>
    <dbReference type="NCBI Taxonomy" id="999422"/>
    <lineage>
        <taxon>Bacteria</taxon>
        <taxon>Pseudomonadati</taxon>
        <taxon>Bacteroidota</taxon>
        <taxon>Bacteroidia</taxon>
        <taxon>Bacteroidales</taxon>
        <taxon>Prevotellaceae</taxon>
        <taxon>Segatella</taxon>
    </lineage>
</organism>
<feature type="domain" description="DUF5723" evidence="2">
    <location>
        <begin position="44"/>
        <end position="446"/>
    </location>
</feature>
<dbReference type="STRING" id="999422.HMPREF9944_02274"/>
<protein>
    <recommendedName>
        <fullName evidence="2">DUF5723 domain-containing protein</fullName>
    </recommendedName>
</protein>
<dbReference type="Pfam" id="PF18990">
    <property type="entry name" value="DUF5723"/>
    <property type="match status" value="1"/>
</dbReference>
<sequence>MRSKRNLKVMASLLLALTPTATFAQFNRTTYFMEGVQLRQQLNPALMPSRGYIGIPFMGAMNAGISSNSISSDYLADIVDNSSSADYFTSDKFINQLKHDNRLNISVANDLLSAGWYADKGFWNVNLSVRVDADANIKRDVFEFIRASRGLSDQSWANANLHTDGFRAKVSSYMEAGVGYARPFGERLVLGAKVKLLFGIADIDAKVEDVTMKTNLSGIAPNQDWSTITDEQLKRVKGKAVIRSRASLRGSMTGLSLATDRNNYVDGIERSGSIGFAGYGIGADFGATYKLGHDVTLSAALLDLGFISWGKSNTVSSSSDVERVYDFDGVHAGEHREDFRKTMKSGEIFNSDLWNLKGQESKTRTTSLRTTMVLGAQYKLLDDKLTLGALSTTRLGEVNTQAELTLAGNYSFNRHIGVALSYSMLQSQGKGLGIGLKLGPVTLATDYMYFGKDSRTVSALVGISIPIGSRHESSL</sequence>
<dbReference type="EMBL" id="AGEK01000037">
    <property type="protein sequence ID" value="EHO67173.1"/>
    <property type="molecule type" value="Genomic_DNA"/>
</dbReference>